<dbReference type="SUPFAM" id="SSF56935">
    <property type="entry name" value="Porins"/>
    <property type="match status" value="1"/>
</dbReference>
<evidence type="ECO:0000256" key="6">
    <source>
        <dbReference type="ARBA" id="ARBA00023237"/>
    </source>
</evidence>
<dbReference type="NCBIfam" id="TIGR04057">
    <property type="entry name" value="SusC_RagA_signa"/>
    <property type="match status" value="1"/>
</dbReference>
<organism evidence="10 11">
    <name type="scientific">Filimonas zeae</name>
    <dbReference type="NCBI Taxonomy" id="1737353"/>
    <lineage>
        <taxon>Bacteria</taxon>
        <taxon>Pseudomonadati</taxon>
        <taxon>Bacteroidota</taxon>
        <taxon>Chitinophagia</taxon>
        <taxon>Chitinophagales</taxon>
        <taxon>Chitinophagaceae</taxon>
        <taxon>Filimonas</taxon>
    </lineage>
</organism>
<comment type="caution">
    <text evidence="10">The sequence shown here is derived from an EMBL/GenBank/DDBJ whole genome shotgun (WGS) entry which is preliminary data.</text>
</comment>
<evidence type="ECO:0000313" key="10">
    <source>
        <dbReference type="EMBL" id="GGH66286.1"/>
    </source>
</evidence>
<comment type="subcellular location">
    <subcellularLocation>
        <location evidence="1 7">Cell outer membrane</location>
        <topology evidence="1 7">Multi-pass membrane protein</topology>
    </subcellularLocation>
</comment>
<evidence type="ECO:0000256" key="2">
    <source>
        <dbReference type="ARBA" id="ARBA00022448"/>
    </source>
</evidence>
<evidence type="ECO:0000256" key="7">
    <source>
        <dbReference type="PROSITE-ProRule" id="PRU01360"/>
    </source>
</evidence>
<evidence type="ECO:0000259" key="9">
    <source>
        <dbReference type="Pfam" id="PF07715"/>
    </source>
</evidence>
<sequence>MQHGKVTGRLSMLVVLLAACIQWLPAQTNKLHYQHKAEKLSKVAEDFGKKFNVQLAYVNADLAAIEVPAGNFEAATVNELLNKMLAAAGFSATANGSNFVIKKSPAGPVHKALGIMVLQGTIMEKGIPVEGAVVQIKQDGLKNLTAITNDKGFFSKSIPQVEGIVEVNAVGFYGVKRKFGASEKEVLNIELSKDVKEIDEVVVTALGIKRAERSLGYSAQVVSGDQLTTAISGNWTDALSGKVPGLNLIRSNSGPAGSNRIVLRGENNLSGADEALIVVDGVVINNGSGKRTANQSDLTYGTGSDNMPADYGSGMNDLNPEDIETMTVLKGPGAAALYGQRAANGAIVITTKSGSVTKKKKMGISFNSNANLEAPNRWPDLQYEYGQGLGGANYYSFGSTADGGSTSGTSSAYGPRFEGQQFFQYDPVTQTTGKTRTPWVPYKNQIRDFFNTGSTITNTLSVDGSTDKTSARFSFTNVSNKWIIPNTGYKRNSISMSLNSKVSDKLAINSKIIYNNRTSDNLPGAGYGNQSLMYWFIFWQPNANLDWIRNYWANGQENYNIQYPYSSYPANPFAVVEQYLNSTNRHSLTGNISANYTFNKELSLLVRTSMDLSYDERAQKRPYDAGSKLTKGSYRTQNMFSQETTTDFLLKYNKQINKDFTISGTAGGSTLRNHYNKDEIRADSLVRPGLYTFANAAGPLLAMPEKSEYAINSFYGLVTMNYKNYLYADFTGRQDWNSVLATAQRTDNAGFFYSSANFSLVASDLLKLPAVFNYMKFRLSFAGVGSGGTKPYQTGITFESPGGNWDGGALQNPSTLNNPNLRPLKTVSYEAGTEIKMLHNRLGLDLTVYRGTTSDQILSRVIDRASGYGRQMINLGKVSNKGIEISITTMPVMAKNFSWKSIVNFSANQNRIDELADSSVVLRTGPVGGGQIVAKVGGGMGDVYGRGYVRAPDGQVVYDANTGVAMIDDNVKYLGTTTPKWKTSFINDFNYKRFTLHVLFDAQFGAVAHSLMNYKLAEQGKTAITLPGRYNGIIGNGVVKDGEKNYKKNTTIATDVDAYYRSHYGADNAEGSTFRTDFIKFREANLTYNFNPKLLEKIGLSRASLGVYGRNLFIWSPWPMFDPEFGTLSGTDIVQGFEIGQFPSTRSYGFNLVLGL</sequence>
<evidence type="ECO:0000256" key="1">
    <source>
        <dbReference type="ARBA" id="ARBA00004571"/>
    </source>
</evidence>
<dbReference type="RefSeq" id="WP_229687813.1">
    <property type="nucleotide sequence ID" value="NZ_BMIB01000002.1"/>
</dbReference>
<keyword evidence="4 7" id="KW-0812">Transmembrane</keyword>
<keyword evidence="6 7" id="KW-0998">Cell outer membrane</keyword>
<name>A0A917MVK3_9BACT</name>
<dbReference type="InterPro" id="IPR008969">
    <property type="entry name" value="CarboxyPept-like_regulatory"/>
</dbReference>
<dbReference type="GO" id="GO:0009279">
    <property type="term" value="C:cell outer membrane"/>
    <property type="evidence" value="ECO:0007669"/>
    <property type="project" value="UniProtKB-SubCell"/>
</dbReference>
<evidence type="ECO:0000256" key="8">
    <source>
        <dbReference type="SAM" id="SignalP"/>
    </source>
</evidence>
<dbReference type="InterPro" id="IPR036942">
    <property type="entry name" value="Beta-barrel_TonB_sf"/>
</dbReference>
<dbReference type="Gene3D" id="2.40.170.20">
    <property type="entry name" value="TonB-dependent receptor, beta-barrel domain"/>
    <property type="match status" value="1"/>
</dbReference>
<proteinExistence type="inferred from homology"/>
<dbReference type="SUPFAM" id="SSF49464">
    <property type="entry name" value="Carboxypeptidase regulatory domain-like"/>
    <property type="match status" value="1"/>
</dbReference>
<dbReference type="NCBIfam" id="TIGR04056">
    <property type="entry name" value="OMP_RagA_SusC"/>
    <property type="match status" value="1"/>
</dbReference>
<dbReference type="InterPro" id="IPR012910">
    <property type="entry name" value="Plug_dom"/>
</dbReference>
<keyword evidence="8" id="KW-0732">Signal</keyword>
<evidence type="ECO:0000256" key="4">
    <source>
        <dbReference type="ARBA" id="ARBA00022692"/>
    </source>
</evidence>
<evidence type="ECO:0000256" key="3">
    <source>
        <dbReference type="ARBA" id="ARBA00022452"/>
    </source>
</evidence>
<protein>
    <submittedName>
        <fullName evidence="10">SusC/RagA family TonB-linked outer membrane protein</fullName>
    </submittedName>
</protein>
<dbReference type="InterPro" id="IPR023997">
    <property type="entry name" value="TonB-dep_OMP_SusC/RagA_CS"/>
</dbReference>
<feature type="chain" id="PRO_5036816733" evidence="8">
    <location>
        <begin position="27"/>
        <end position="1156"/>
    </location>
</feature>
<dbReference type="PROSITE" id="PS52016">
    <property type="entry name" value="TONB_DEPENDENT_REC_3"/>
    <property type="match status" value="1"/>
</dbReference>
<keyword evidence="11" id="KW-1185">Reference proteome</keyword>
<dbReference type="InterPro" id="IPR039426">
    <property type="entry name" value="TonB-dep_rcpt-like"/>
</dbReference>
<dbReference type="InterPro" id="IPR023996">
    <property type="entry name" value="TonB-dep_OMP_SusC/RagA"/>
</dbReference>
<keyword evidence="2 7" id="KW-0813">Transport</keyword>
<evidence type="ECO:0000256" key="5">
    <source>
        <dbReference type="ARBA" id="ARBA00023136"/>
    </source>
</evidence>
<dbReference type="EMBL" id="BMIB01000002">
    <property type="protein sequence ID" value="GGH66286.1"/>
    <property type="molecule type" value="Genomic_DNA"/>
</dbReference>
<comment type="similarity">
    <text evidence="7">Belongs to the TonB-dependent receptor family.</text>
</comment>
<dbReference type="InterPro" id="IPR037066">
    <property type="entry name" value="Plug_dom_sf"/>
</dbReference>
<dbReference type="PROSITE" id="PS51257">
    <property type="entry name" value="PROKAR_LIPOPROTEIN"/>
    <property type="match status" value="1"/>
</dbReference>
<reference evidence="10" key="1">
    <citation type="journal article" date="2014" name="Int. J. Syst. Evol. Microbiol.">
        <title>Complete genome sequence of Corynebacterium casei LMG S-19264T (=DSM 44701T), isolated from a smear-ripened cheese.</title>
        <authorList>
            <consortium name="US DOE Joint Genome Institute (JGI-PGF)"/>
            <person name="Walter F."/>
            <person name="Albersmeier A."/>
            <person name="Kalinowski J."/>
            <person name="Ruckert C."/>
        </authorList>
    </citation>
    <scope>NUCLEOTIDE SEQUENCE</scope>
    <source>
        <strain evidence="10">CGMCC 1.15290</strain>
    </source>
</reference>
<dbReference type="Pfam" id="PF07715">
    <property type="entry name" value="Plug"/>
    <property type="match status" value="1"/>
</dbReference>
<dbReference type="Gene3D" id="2.170.130.10">
    <property type="entry name" value="TonB-dependent receptor, plug domain"/>
    <property type="match status" value="1"/>
</dbReference>
<gene>
    <name evidence="10" type="ORF">GCM10011379_20310</name>
</gene>
<dbReference type="Proteomes" id="UP000627292">
    <property type="component" value="Unassembled WGS sequence"/>
</dbReference>
<reference evidence="10" key="2">
    <citation type="submission" date="2020-09" db="EMBL/GenBank/DDBJ databases">
        <authorList>
            <person name="Sun Q."/>
            <person name="Zhou Y."/>
        </authorList>
    </citation>
    <scope>NUCLEOTIDE SEQUENCE</scope>
    <source>
        <strain evidence="10">CGMCC 1.15290</strain>
    </source>
</reference>
<feature type="domain" description="TonB-dependent receptor plug" evidence="9">
    <location>
        <begin position="213"/>
        <end position="346"/>
    </location>
</feature>
<feature type="signal peptide" evidence="8">
    <location>
        <begin position="1"/>
        <end position="26"/>
    </location>
</feature>
<dbReference type="AlphaFoldDB" id="A0A917MVK3"/>
<evidence type="ECO:0000313" key="11">
    <source>
        <dbReference type="Proteomes" id="UP000627292"/>
    </source>
</evidence>
<keyword evidence="5 7" id="KW-0472">Membrane</keyword>
<keyword evidence="3 7" id="KW-1134">Transmembrane beta strand</keyword>
<accession>A0A917MVK3</accession>